<organism evidence="1 2">
    <name type="scientific">Mycena venus</name>
    <dbReference type="NCBI Taxonomy" id="2733690"/>
    <lineage>
        <taxon>Eukaryota</taxon>
        <taxon>Fungi</taxon>
        <taxon>Dikarya</taxon>
        <taxon>Basidiomycota</taxon>
        <taxon>Agaricomycotina</taxon>
        <taxon>Agaricomycetes</taxon>
        <taxon>Agaricomycetidae</taxon>
        <taxon>Agaricales</taxon>
        <taxon>Marasmiineae</taxon>
        <taxon>Mycenaceae</taxon>
        <taxon>Mycena</taxon>
    </lineage>
</organism>
<dbReference type="OrthoDB" id="2964234at2759"/>
<keyword evidence="1" id="KW-0418">Kinase</keyword>
<reference evidence="1" key="1">
    <citation type="submission" date="2020-05" db="EMBL/GenBank/DDBJ databases">
        <title>Mycena genomes resolve the evolution of fungal bioluminescence.</title>
        <authorList>
            <person name="Tsai I.J."/>
        </authorList>
    </citation>
    <scope>NUCLEOTIDE SEQUENCE</scope>
    <source>
        <strain evidence="1">CCC161011</strain>
    </source>
</reference>
<sequence length="225" mass="24947">MAQPVKPSNLDSLVAHKSRFFVYQSVFSLVAQISHTCDSKIHNDLAGQYERMSAENSILAIVKSLDSRKALLQATTALGIYDDPKLRDALQEDEERIARSILAILGSDSECAAVLRLEGDSAQNFLDVVQNTLDRGVLAQEHTSKAHRMILKLSESCDKLPTSLFVAGVTERNEHATFGGEMQGNDGFDRYVPLLSRILLEMKRSPDLPFLPVHSISVDGEWNYS</sequence>
<dbReference type="EMBL" id="JACAZI010000012">
    <property type="protein sequence ID" value="KAF7347035.1"/>
    <property type="molecule type" value="Genomic_DNA"/>
</dbReference>
<evidence type="ECO:0000313" key="1">
    <source>
        <dbReference type="EMBL" id="KAF7347035.1"/>
    </source>
</evidence>
<protein>
    <submittedName>
        <fullName evidence="1">Kinase-like protein</fullName>
    </submittedName>
</protein>
<dbReference type="GO" id="GO:0016301">
    <property type="term" value="F:kinase activity"/>
    <property type="evidence" value="ECO:0007669"/>
    <property type="project" value="UniProtKB-KW"/>
</dbReference>
<comment type="caution">
    <text evidence="1">The sequence shown here is derived from an EMBL/GenBank/DDBJ whole genome shotgun (WGS) entry which is preliminary data.</text>
</comment>
<gene>
    <name evidence="1" type="ORF">MVEN_01457100</name>
</gene>
<accession>A0A8H7CR21</accession>
<dbReference type="AlphaFoldDB" id="A0A8H7CR21"/>
<evidence type="ECO:0000313" key="2">
    <source>
        <dbReference type="Proteomes" id="UP000620124"/>
    </source>
</evidence>
<keyword evidence="1" id="KW-0808">Transferase</keyword>
<keyword evidence="2" id="KW-1185">Reference proteome</keyword>
<dbReference type="Proteomes" id="UP000620124">
    <property type="component" value="Unassembled WGS sequence"/>
</dbReference>
<proteinExistence type="predicted"/>
<name>A0A8H7CR21_9AGAR</name>